<dbReference type="InterPro" id="IPR011805">
    <property type="entry name" value="RNase_R"/>
</dbReference>
<dbReference type="HAMAP" id="MF_01895">
    <property type="entry name" value="RNase_R"/>
    <property type="match status" value="1"/>
</dbReference>
<evidence type="ECO:0000256" key="3">
    <source>
        <dbReference type="ARBA" id="ARBA00022490"/>
    </source>
</evidence>
<dbReference type="Pfam" id="PF17876">
    <property type="entry name" value="CSD2"/>
    <property type="match status" value="1"/>
</dbReference>
<dbReference type="PROSITE" id="PS01175">
    <property type="entry name" value="RIBONUCLEASE_II"/>
    <property type="match status" value="1"/>
</dbReference>
<dbReference type="EC" id="3.1.13.1" evidence="8"/>
<reference evidence="10 11" key="1">
    <citation type="submission" date="2018-08" db="EMBL/GenBank/DDBJ databases">
        <title>Draft genome sequence of Psychrilyobacter sp. strain SD5 isolated from Black Sea water.</title>
        <authorList>
            <person name="Yadav S."/>
            <person name="Villanueva L."/>
            <person name="Damste J.S.S."/>
        </authorList>
    </citation>
    <scope>NUCLEOTIDE SEQUENCE [LARGE SCALE GENOMIC DNA]</scope>
    <source>
        <strain evidence="10 11">SD5</strain>
    </source>
</reference>
<evidence type="ECO:0000256" key="1">
    <source>
        <dbReference type="ARBA" id="ARBA00001849"/>
    </source>
</evidence>
<keyword evidence="11" id="KW-1185">Reference proteome</keyword>
<dbReference type="SUPFAM" id="SSF50249">
    <property type="entry name" value="Nucleic acid-binding proteins"/>
    <property type="match status" value="3"/>
</dbReference>
<protein>
    <recommendedName>
        <fullName evidence="8">Ribonuclease R</fullName>
        <shortName evidence="8">RNase R</shortName>
        <ecNumber evidence="8">3.1.13.1</ecNumber>
    </recommendedName>
</protein>
<name>A0ABX9KL75_9FUSO</name>
<dbReference type="SMART" id="SM00955">
    <property type="entry name" value="RNB"/>
    <property type="match status" value="1"/>
</dbReference>
<dbReference type="InterPro" id="IPR001900">
    <property type="entry name" value="RNase_II/R"/>
</dbReference>
<dbReference type="PANTHER" id="PTHR23355:SF9">
    <property type="entry name" value="DIS3-LIKE EXONUCLEASE 2"/>
    <property type="match status" value="1"/>
</dbReference>
<keyword evidence="5 8" id="KW-0378">Hydrolase</keyword>
<evidence type="ECO:0000313" key="11">
    <source>
        <dbReference type="Proteomes" id="UP000263486"/>
    </source>
</evidence>
<evidence type="ECO:0000313" key="10">
    <source>
        <dbReference type="EMBL" id="REI43304.1"/>
    </source>
</evidence>
<dbReference type="InterPro" id="IPR004476">
    <property type="entry name" value="RNase_II/RNase_R"/>
</dbReference>
<sequence length="712" mass="81686">MNKNDEKKVLELFKKGKGKTLSEITSYMGWSLKLKKQNRDFLDKLVESGDLILSKRGKYNTPQNLGYVIGNLDVVKDRFAFVDTEDFGVFIPKSKFNGAFNGDLVMVQLSSETTGAKKDGEVVKILKREKNTIIGIYQANERFGFVVPTHSFGNDIFVPKRFNGGAHNGELVVCEIISWGEKDKKPEGKVIERIGDPYDTNNMIEALIIREGLSMDFSPRLIQKAKELSDQLSEEEIAKRHDLRDLPIITIDGEDAKDLDDAVYVEKLDNGNFKLIVCIADVSYYVPFGSALDMEARKRGNSIYLVDRVIPMFPREISNGLCSLNPHENKFVFTCEMEIDNKGQVVTHETYKAVISTAHRMTYGGVNKILAGDKTYTEEYKDINKMVFEMLELSHILRELKYSRGSIDFDIPEVKAVLGEDKKVEYLKVIERGESERIIEDFMIAANETVAEKIFWMELPFLYRTHEKPDPDRITALNDSIKKFGYNLHSHEDLHPGKFQKIIEQSKEDGNSQIIHKLILMSLKQARYTVENVGHFGLSSSYYAHFTSPIRRYADLMVHRVINETLTGYPSKKTIKMFKDEMSAIGSHISKTERTAMKLESESVKIKIVEYMLDKIGEEYKSRIIGFNKTKIFFETEEHVECFFDGVNSPNYFTFDEDNYTMKNEDTGDLFKLGDSVDVSIVRADLSQLEVEVVPAQYLDKYRGPRQFRRKH</sequence>
<dbReference type="InterPro" id="IPR050180">
    <property type="entry name" value="RNR_Ribonuclease"/>
</dbReference>
<dbReference type="InterPro" id="IPR013223">
    <property type="entry name" value="RNase_B_OB_dom"/>
</dbReference>
<proteinExistence type="inferred from homology"/>
<evidence type="ECO:0000256" key="6">
    <source>
        <dbReference type="ARBA" id="ARBA00022839"/>
    </source>
</evidence>
<keyword evidence="3 8" id="KW-0963">Cytoplasm</keyword>
<evidence type="ECO:0000256" key="4">
    <source>
        <dbReference type="ARBA" id="ARBA00022722"/>
    </source>
</evidence>
<dbReference type="NCBIfam" id="TIGR00358">
    <property type="entry name" value="3_prime_RNase"/>
    <property type="match status" value="1"/>
</dbReference>
<dbReference type="InterPro" id="IPR040476">
    <property type="entry name" value="CSD2"/>
</dbReference>
<dbReference type="EMBL" id="QUAJ01000001">
    <property type="protein sequence ID" value="REI43304.1"/>
    <property type="molecule type" value="Genomic_DNA"/>
</dbReference>
<dbReference type="Proteomes" id="UP000263486">
    <property type="component" value="Unassembled WGS sequence"/>
</dbReference>
<evidence type="ECO:0000259" key="9">
    <source>
        <dbReference type="SMART" id="SM00955"/>
    </source>
</evidence>
<keyword evidence="4 8" id="KW-0540">Nuclease</keyword>
<comment type="caution">
    <text evidence="10">The sequence shown here is derived from an EMBL/GenBank/DDBJ whole genome shotgun (WGS) entry which is preliminary data.</text>
</comment>
<evidence type="ECO:0000256" key="8">
    <source>
        <dbReference type="HAMAP-Rule" id="MF_01895"/>
    </source>
</evidence>
<keyword evidence="7 8" id="KW-0694">RNA-binding</keyword>
<comment type="subcellular location">
    <subcellularLocation>
        <location evidence="2 8">Cytoplasm</location>
    </subcellularLocation>
</comment>
<comment type="function">
    <text evidence="8">3'-5' exoribonuclease that releases 5'-nucleoside monophosphates and is involved in maturation of structured RNAs.</text>
</comment>
<gene>
    <name evidence="8 10" type="primary">rnr</name>
    <name evidence="10" type="ORF">DYH56_01215</name>
</gene>
<feature type="domain" description="RNB" evidence="9">
    <location>
        <begin position="240"/>
        <end position="568"/>
    </location>
</feature>
<evidence type="ECO:0000256" key="2">
    <source>
        <dbReference type="ARBA" id="ARBA00004496"/>
    </source>
</evidence>
<dbReference type="InterPro" id="IPR012340">
    <property type="entry name" value="NA-bd_OB-fold"/>
</dbReference>
<dbReference type="NCBIfam" id="TIGR02063">
    <property type="entry name" value="RNase_R"/>
    <property type="match status" value="1"/>
</dbReference>
<keyword evidence="6 8" id="KW-0269">Exonuclease</keyword>
<comment type="similarity">
    <text evidence="8">Belongs to the RNR ribonuclease family. RNase R subfamily.</text>
</comment>
<comment type="catalytic activity">
    <reaction evidence="1 8">
        <text>Exonucleolytic cleavage in the 3'- to 5'-direction to yield nucleoside 5'-phosphates.</text>
        <dbReference type="EC" id="3.1.13.1"/>
    </reaction>
</comment>
<accession>A0ABX9KL75</accession>
<dbReference type="Pfam" id="PF00773">
    <property type="entry name" value="RNB"/>
    <property type="match status" value="1"/>
</dbReference>
<dbReference type="Pfam" id="PF08206">
    <property type="entry name" value="OB_RNB"/>
    <property type="match status" value="1"/>
</dbReference>
<evidence type="ECO:0000256" key="7">
    <source>
        <dbReference type="ARBA" id="ARBA00022884"/>
    </source>
</evidence>
<organism evidence="10 11">
    <name type="scientific">Psychrilyobacter piezotolerans</name>
    <dbReference type="NCBI Taxonomy" id="2293438"/>
    <lineage>
        <taxon>Bacteria</taxon>
        <taxon>Fusobacteriati</taxon>
        <taxon>Fusobacteriota</taxon>
        <taxon>Fusobacteriia</taxon>
        <taxon>Fusobacteriales</taxon>
        <taxon>Fusobacteriaceae</taxon>
        <taxon>Psychrilyobacter</taxon>
    </lineage>
</organism>
<dbReference type="RefSeq" id="WP_114641023.1">
    <property type="nucleotide sequence ID" value="NZ_JAACIO010000001.1"/>
</dbReference>
<evidence type="ECO:0000256" key="5">
    <source>
        <dbReference type="ARBA" id="ARBA00022801"/>
    </source>
</evidence>
<dbReference type="PANTHER" id="PTHR23355">
    <property type="entry name" value="RIBONUCLEASE"/>
    <property type="match status" value="1"/>
</dbReference>
<dbReference type="Gene3D" id="2.40.50.140">
    <property type="entry name" value="Nucleic acid-binding proteins"/>
    <property type="match status" value="2"/>
</dbReference>
<dbReference type="InterPro" id="IPR022966">
    <property type="entry name" value="RNase_II/R_CS"/>
</dbReference>